<evidence type="ECO:0000313" key="9">
    <source>
        <dbReference type="EMBL" id="MBD2702352.1"/>
    </source>
</evidence>
<keyword evidence="10" id="KW-1185">Reference proteome</keyword>
<evidence type="ECO:0000313" key="10">
    <source>
        <dbReference type="Proteomes" id="UP000598820"/>
    </source>
</evidence>
<evidence type="ECO:0000256" key="4">
    <source>
        <dbReference type="ARBA" id="ARBA00022989"/>
    </source>
</evidence>
<evidence type="ECO:0000256" key="1">
    <source>
        <dbReference type="ARBA" id="ARBA00004651"/>
    </source>
</evidence>
<feature type="transmembrane region" description="Helical" evidence="6">
    <location>
        <begin position="285"/>
        <end position="307"/>
    </location>
</feature>
<keyword evidence="4 6" id="KW-1133">Transmembrane helix</keyword>
<evidence type="ECO:0000259" key="7">
    <source>
        <dbReference type="Pfam" id="PF02687"/>
    </source>
</evidence>
<evidence type="ECO:0000259" key="8">
    <source>
        <dbReference type="Pfam" id="PF12704"/>
    </source>
</evidence>
<feature type="transmembrane region" description="Helical" evidence="6">
    <location>
        <begin position="673"/>
        <end position="697"/>
    </location>
</feature>
<dbReference type="Proteomes" id="UP000598820">
    <property type="component" value="Unassembled WGS sequence"/>
</dbReference>
<keyword evidence="3 6" id="KW-0812">Transmembrane</keyword>
<dbReference type="PANTHER" id="PTHR30572">
    <property type="entry name" value="MEMBRANE COMPONENT OF TRANSPORTER-RELATED"/>
    <property type="match status" value="1"/>
</dbReference>
<keyword evidence="5 6" id="KW-0472">Membrane</keyword>
<dbReference type="InterPro" id="IPR003838">
    <property type="entry name" value="ABC3_permease_C"/>
</dbReference>
<feature type="transmembrane region" description="Helical" evidence="6">
    <location>
        <begin position="340"/>
        <end position="359"/>
    </location>
</feature>
<dbReference type="Pfam" id="PF02687">
    <property type="entry name" value="FtsX"/>
    <property type="match status" value="2"/>
</dbReference>
<dbReference type="EMBL" id="JACWZY010000014">
    <property type="protein sequence ID" value="MBD2702352.1"/>
    <property type="molecule type" value="Genomic_DNA"/>
</dbReference>
<feature type="transmembrane region" description="Helical" evidence="6">
    <location>
        <begin position="21"/>
        <end position="41"/>
    </location>
</feature>
<accession>A0A926XX77</accession>
<evidence type="ECO:0000256" key="6">
    <source>
        <dbReference type="SAM" id="Phobius"/>
    </source>
</evidence>
<sequence length="796" mass="89877">MLHNYLKIAFRNFWRHKSFSAINSLGLALGLTCSLLIFLWIRDELRVDHYHANGPHLYRIMWRQLSDGKRMAMPETPGPMSQEIPKKFPEIVQAAGFSNRHAHLTFTVGDKINKETGEWAGVNWFNLFSVPLLSGSPETALKAPNSLALSRKLADTYFGSPQAALGKSVRIDNKETYQVTAVFENLPENTSQKYDFLLSWDDFLKRESWAREWGNPSPETFLQLRSDTDVAAFNAKIKHFLRSYLGINTKNASRFDVELFLQPYEDMYLYAQTDNGEISGGRIDYIRLLSIVAGFLLLMACINFMNLSTARSANRAKEVGIRKVIGAERSRLISQFIGEALLLTFVAVILSLVLTSLLLPAFNQLSNKQVALPITEPDFWLALLVIMLFTGFLAGSYPALFLSSLQPVRILKGIISAPTKRSAKGLFRQGLVVVQFVISMFMIIGTFVVYRQINFIQNKNLGFDRENLIYVPLEGALLTSYPILKQELQRMPGIQYIARMDYHPSRIGSNTTWVDWQGKDPAVNIGFAQVSTGYDLDKATRMKVIAGRYFSRNFPTDSSGYVINEQAARRIGYKNPVGQPLTFWGKPGKIIGVIQDFHFQSLHEPLKPLIMWFGEANTYGNLLVRTQPGQTKQALASLEKVCKTLNPTFPFSFSFADQEYQNMYQSELMVSTLVNYFAILAIFIACLGLFGLASFTAEQRTKEIGVRKVLGASVFSIVTLLSRDFLIVVLIAILIASPIAWWFLNRWLQSYAYKTDLNWWLFALAGFAMIGIALLTVSFQSIKAALMNPVKSLRSE</sequence>
<name>A0A926XX77_9BACT</name>
<dbReference type="PANTHER" id="PTHR30572:SF18">
    <property type="entry name" value="ABC-TYPE MACROLIDE FAMILY EXPORT SYSTEM PERMEASE COMPONENT 2"/>
    <property type="match status" value="1"/>
</dbReference>
<evidence type="ECO:0000256" key="5">
    <source>
        <dbReference type="ARBA" id="ARBA00023136"/>
    </source>
</evidence>
<feature type="domain" description="MacB-like periplasmic core" evidence="8">
    <location>
        <begin position="20"/>
        <end position="238"/>
    </location>
</feature>
<comment type="subcellular location">
    <subcellularLocation>
        <location evidence="1">Cell membrane</location>
        <topology evidence="1">Multi-pass membrane protein</topology>
    </subcellularLocation>
</comment>
<feature type="transmembrane region" description="Helical" evidence="6">
    <location>
        <begin position="426"/>
        <end position="450"/>
    </location>
</feature>
<evidence type="ECO:0000256" key="2">
    <source>
        <dbReference type="ARBA" id="ARBA00022475"/>
    </source>
</evidence>
<reference evidence="9" key="1">
    <citation type="submission" date="2020-09" db="EMBL/GenBank/DDBJ databases">
        <authorList>
            <person name="Kim M.K."/>
        </authorList>
    </citation>
    <scope>NUCLEOTIDE SEQUENCE</scope>
    <source>
        <strain evidence="9">BT702</strain>
    </source>
</reference>
<dbReference type="GO" id="GO:0005886">
    <property type="term" value="C:plasma membrane"/>
    <property type="evidence" value="ECO:0007669"/>
    <property type="project" value="UniProtKB-SubCell"/>
</dbReference>
<organism evidence="9 10">
    <name type="scientific">Spirosoma profusum</name>
    <dbReference type="NCBI Taxonomy" id="2771354"/>
    <lineage>
        <taxon>Bacteria</taxon>
        <taxon>Pseudomonadati</taxon>
        <taxon>Bacteroidota</taxon>
        <taxon>Cytophagia</taxon>
        <taxon>Cytophagales</taxon>
        <taxon>Cytophagaceae</taxon>
        <taxon>Spirosoma</taxon>
    </lineage>
</organism>
<evidence type="ECO:0000256" key="3">
    <source>
        <dbReference type="ARBA" id="ARBA00022692"/>
    </source>
</evidence>
<proteinExistence type="predicted"/>
<dbReference type="Pfam" id="PF12704">
    <property type="entry name" value="MacB_PCD"/>
    <property type="match status" value="2"/>
</dbReference>
<dbReference type="AlphaFoldDB" id="A0A926XX77"/>
<comment type="caution">
    <text evidence="9">The sequence shown here is derived from an EMBL/GenBank/DDBJ whole genome shotgun (WGS) entry which is preliminary data.</text>
</comment>
<gene>
    <name evidence="9" type="ORF">IC229_17010</name>
</gene>
<feature type="transmembrane region" description="Helical" evidence="6">
    <location>
        <begin position="759"/>
        <end position="779"/>
    </location>
</feature>
<feature type="domain" description="ABC3 transporter permease C-terminal" evidence="7">
    <location>
        <begin position="677"/>
        <end position="789"/>
    </location>
</feature>
<keyword evidence="2" id="KW-1003">Cell membrane</keyword>
<feature type="domain" description="ABC3 transporter permease C-terminal" evidence="7">
    <location>
        <begin position="291"/>
        <end position="407"/>
    </location>
</feature>
<dbReference type="GO" id="GO:0022857">
    <property type="term" value="F:transmembrane transporter activity"/>
    <property type="evidence" value="ECO:0007669"/>
    <property type="project" value="TreeGrafter"/>
</dbReference>
<protein>
    <submittedName>
        <fullName evidence="9">ABC transporter permease</fullName>
    </submittedName>
</protein>
<feature type="transmembrane region" description="Helical" evidence="6">
    <location>
        <begin position="709"/>
        <end position="739"/>
    </location>
</feature>
<dbReference type="InterPro" id="IPR050250">
    <property type="entry name" value="Macrolide_Exporter_MacB"/>
</dbReference>
<feature type="domain" description="MacB-like periplasmic core" evidence="8">
    <location>
        <begin position="436"/>
        <end position="636"/>
    </location>
</feature>
<feature type="transmembrane region" description="Helical" evidence="6">
    <location>
        <begin position="379"/>
        <end position="405"/>
    </location>
</feature>
<dbReference type="InterPro" id="IPR025857">
    <property type="entry name" value="MacB_PCD"/>
</dbReference>